<comment type="caution">
    <text evidence="2">The sequence shown here is derived from an EMBL/GenBank/DDBJ whole genome shotgun (WGS) entry which is preliminary data.</text>
</comment>
<dbReference type="AlphaFoldDB" id="A0A4R6DPB1"/>
<evidence type="ECO:0000313" key="3">
    <source>
        <dbReference type="Proteomes" id="UP000295129"/>
    </source>
</evidence>
<dbReference type="InterPro" id="IPR027450">
    <property type="entry name" value="AlkB-like"/>
</dbReference>
<feature type="domain" description="Fe2OG dioxygenase" evidence="1">
    <location>
        <begin position="101"/>
        <end position="200"/>
    </location>
</feature>
<proteinExistence type="predicted"/>
<sequence>MLAAMTPAPLILPAPHPLLNCWRLLDAAAAEQLFHALCAGIPWTDGSYLAAGRRFRLPRQQAWFSDAGIDYRYAQNLLNSHGWTPPLAALREQVAQLTGHRFNAVLANLYRDGEDHVGWHADDEADLGPAPVIASLSLGATRAFHWRPKPGVAGAAASLPLEAGTLLLMRAPFQQQWEHAVPAEPDIAGARLNLTFRRVFPQP</sequence>
<dbReference type="GO" id="GO:0051213">
    <property type="term" value="F:dioxygenase activity"/>
    <property type="evidence" value="ECO:0007669"/>
    <property type="project" value="UniProtKB-KW"/>
</dbReference>
<dbReference type="InterPro" id="IPR032854">
    <property type="entry name" value="ALKBH3"/>
</dbReference>
<accession>A0A4R6DPB1</accession>
<dbReference type="Proteomes" id="UP000295129">
    <property type="component" value="Unassembled WGS sequence"/>
</dbReference>
<name>A0A4R6DPB1_9RHOO</name>
<dbReference type="InterPro" id="IPR037151">
    <property type="entry name" value="AlkB-like_sf"/>
</dbReference>
<keyword evidence="2" id="KW-0223">Dioxygenase</keyword>
<dbReference type="SUPFAM" id="SSF51197">
    <property type="entry name" value="Clavaminate synthase-like"/>
    <property type="match status" value="1"/>
</dbReference>
<dbReference type="EMBL" id="SNVV01000025">
    <property type="protein sequence ID" value="TDN46790.1"/>
    <property type="molecule type" value="Genomic_DNA"/>
</dbReference>
<keyword evidence="2" id="KW-0560">Oxidoreductase</keyword>
<gene>
    <name evidence="2" type="ORF">C7389_12532</name>
</gene>
<dbReference type="PANTHER" id="PTHR31212">
    <property type="entry name" value="ALPHA-KETOGLUTARATE-DEPENDENT DIOXYGENASE ALKB HOMOLOG 3"/>
    <property type="match status" value="1"/>
</dbReference>
<dbReference type="PROSITE" id="PS51471">
    <property type="entry name" value="FE2OG_OXY"/>
    <property type="match status" value="1"/>
</dbReference>
<reference evidence="2 3" key="1">
    <citation type="submission" date="2019-03" db="EMBL/GenBank/DDBJ databases">
        <title>Genomic Encyclopedia of Type Strains, Phase IV (KMG-IV): sequencing the most valuable type-strain genomes for metagenomic binning, comparative biology and taxonomic classification.</title>
        <authorList>
            <person name="Goeker M."/>
        </authorList>
    </citation>
    <scope>NUCLEOTIDE SEQUENCE [LARGE SCALE GENOMIC DNA]</scope>
    <source>
        <strain evidence="2 3">DSM 12121</strain>
    </source>
</reference>
<dbReference type="InterPro" id="IPR005123">
    <property type="entry name" value="Oxoglu/Fe-dep_dioxygenase_dom"/>
</dbReference>
<keyword evidence="3" id="KW-1185">Reference proteome</keyword>
<dbReference type="GO" id="GO:0006307">
    <property type="term" value="P:DNA alkylation repair"/>
    <property type="evidence" value="ECO:0007669"/>
    <property type="project" value="InterPro"/>
</dbReference>
<dbReference type="Pfam" id="PF13532">
    <property type="entry name" value="2OG-FeII_Oxy_2"/>
    <property type="match status" value="1"/>
</dbReference>
<evidence type="ECO:0000313" key="2">
    <source>
        <dbReference type="EMBL" id="TDN46790.1"/>
    </source>
</evidence>
<evidence type="ECO:0000259" key="1">
    <source>
        <dbReference type="PROSITE" id="PS51471"/>
    </source>
</evidence>
<protein>
    <submittedName>
        <fullName evidence="2">Alkylated DNA repair dioxygenase AlkB</fullName>
    </submittedName>
</protein>
<dbReference type="PANTHER" id="PTHR31212:SF4">
    <property type="entry name" value="ALPHA-KETOGLUTARATE-DEPENDENT DIOXYGENASE ALKB HOMOLOG 3"/>
    <property type="match status" value="1"/>
</dbReference>
<dbReference type="Gene3D" id="2.60.120.590">
    <property type="entry name" value="Alpha-ketoglutarate-dependent dioxygenase AlkB-like"/>
    <property type="match status" value="1"/>
</dbReference>
<organism evidence="2 3">
    <name type="scientific">Azoarcus indigens</name>
    <dbReference type="NCBI Taxonomy" id="29545"/>
    <lineage>
        <taxon>Bacteria</taxon>
        <taxon>Pseudomonadati</taxon>
        <taxon>Pseudomonadota</taxon>
        <taxon>Betaproteobacteria</taxon>
        <taxon>Rhodocyclales</taxon>
        <taxon>Zoogloeaceae</taxon>
        <taxon>Azoarcus</taxon>
    </lineage>
</organism>